<name>X1DKQ6_9ZZZZ</name>
<dbReference type="EMBL" id="BART01037096">
    <property type="protein sequence ID" value="GAH05594.1"/>
    <property type="molecule type" value="Genomic_DNA"/>
</dbReference>
<evidence type="ECO:0000313" key="1">
    <source>
        <dbReference type="EMBL" id="GAH05594.1"/>
    </source>
</evidence>
<accession>X1DKQ6</accession>
<dbReference type="AlphaFoldDB" id="X1DKQ6"/>
<sequence>MQQKRVILSAETSHEVIKIFIEHLQKLDIDLQIYNPISSPQDLEDNKIFNS</sequence>
<gene>
    <name evidence="1" type="ORF">S01H4_62238</name>
</gene>
<comment type="caution">
    <text evidence="1">The sequence shown here is derived from an EMBL/GenBank/DDBJ whole genome shotgun (WGS) entry which is preliminary data.</text>
</comment>
<proteinExistence type="predicted"/>
<feature type="non-terminal residue" evidence="1">
    <location>
        <position position="51"/>
    </location>
</feature>
<organism evidence="1">
    <name type="scientific">marine sediment metagenome</name>
    <dbReference type="NCBI Taxonomy" id="412755"/>
    <lineage>
        <taxon>unclassified sequences</taxon>
        <taxon>metagenomes</taxon>
        <taxon>ecological metagenomes</taxon>
    </lineage>
</organism>
<protein>
    <submittedName>
        <fullName evidence="1">Uncharacterized protein</fullName>
    </submittedName>
</protein>
<reference evidence="1" key="1">
    <citation type="journal article" date="2014" name="Front. Microbiol.">
        <title>High frequency of phylogenetically diverse reductive dehalogenase-homologous genes in deep subseafloor sedimentary metagenomes.</title>
        <authorList>
            <person name="Kawai M."/>
            <person name="Futagami T."/>
            <person name="Toyoda A."/>
            <person name="Takaki Y."/>
            <person name="Nishi S."/>
            <person name="Hori S."/>
            <person name="Arai W."/>
            <person name="Tsubouchi T."/>
            <person name="Morono Y."/>
            <person name="Uchiyama I."/>
            <person name="Ito T."/>
            <person name="Fujiyama A."/>
            <person name="Inagaki F."/>
            <person name="Takami H."/>
        </authorList>
    </citation>
    <scope>NUCLEOTIDE SEQUENCE</scope>
    <source>
        <strain evidence="1">Expedition CK06-06</strain>
    </source>
</reference>